<evidence type="ECO:0000256" key="9">
    <source>
        <dbReference type="RuleBase" id="RU000503"/>
    </source>
</evidence>
<accession>A0A2S9QN64</accession>
<keyword evidence="5 9" id="KW-0808">Transferase</keyword>
<evidence type="ECO:0000256" key="2">
    <source>
        <dbReference type="ARBA" id="ARBA00010571"/>
    </source>
</evidence>
<comment type="catalytic activity">
    <reaction evidence="9">
        <text>chloramphenicol + acetyl-CoA = chloramphenicol 3-acetate + CoA</text>
        <dbReference type="Rhea" id="RHEA:18421"/>
        <dbReference type="ChEBI" id="CHEBI:16730"/>
        <dbReference type="ChEBI" id="CHEBI:17698"/>
        <dbReference type="ChEBI" id="CHEBI:57287"/>
        <dbReference type="ChEBI" id="CHEBI:57288"/>
        <dbReference type="EC" id="2.3.1.28"/>
    </reaction>
</comment>
<dbReference type="InterPro" id="IPR023213">
    <property type="entry name" value="CAT-like_dom_sf"/>
</dbReference>
<name>A0A2S9QN64_9MICO</name>
<evidence type="ECO:0000313" key="12">
    <source>
        <dbReference type="Proteomes" id="UP000238650"/>
    </source>
</evidence>
<evidence type="ECO:0000256" key="5">
    <source>
        <dbReference type="ARBA" id="ARBA00022679"/>
    </source>
</evidence>
<evidence type="ECO:0000256" key="8">
    <source>
        <dbReference type="PIRSR" id="PIRSR000440-1"/>
    </source>
</evidence>
<dbReference type="AlphaFoldDB" id="A0A2S9QN64"/>
<dbReference type="GO" id="GO:0046677">
    <property type="term" value="P:response to antibiotic"/>
    <property type="evidence" value="ECO:0007669"/>
    <property type="project" value="UniProtKB-KW"/>
</dbReference>
<protein>
    <recommendedName>
        <fullName evidence="4 9">Chloramphenicol acetyltransferase</fullName>
        <ecNumber evidence="3 9">2.3.1.28</ecNumber>
    </recommendedName>
</protein>
<dbReference type="GO" id="GO:0008811">
    <property type="term" value="F:chloramphenicol O-acetyltransferase activity"/>
    <property type="evidence" value="ECO:0007669"/>
    <property type="project" value="UniProtKB-EC"/>
</dbReference>
<evidence type="ECO:0000256" key="1">
    <source>
        <dbReference type="ARBA" id="ARBA00002150"/>
    </source>
</evidence>
<dbReference type="Gene3D" id="3.30.559.10">
    <property type="entry name" value="Chloramphenicol acetyltransferase-like domain"/>
    <property type="match status" value="1"/>
</dbReference>
<reference evidence="11 12" key="1">
    <citation type="journal article" date="2017" name="New Microbes New Infect">
        <title>Genome sequence of 'Leucobacter massiliensis' sp. nov. isolated from human pharynx after travel to the 2014 Hajj.</title>
        <authorList>
            <person name="Leangapichart T."/>
            <person name="Gautret P."/>
            <person name="Nguyen T.T."/>
            <person name="Armstrong N."/>
            <person name="Rolain J.M."/>
        </authorList>
    </citation>
    <scope>NUCLEOTIDE SEQUENCE [LARGE SCALE GENOMIC DNA]</scope>
    <source>
        <strain evidence="11 12">122RC15</strain>
    </source>
</reference>
<evidence type="ECO:0000256" key="10">
    <source>
        <dbReference type="RuleBase" id="RU004156"/>
    </source>
</evidence>
<evidence type="ECO:0000313" key="11">
    <source>
        <dbReference type="EMBL" id="PRI11033.1"/>
    </source>
</evidence>
<keyword evidence="6 9" id="KW-0046">Antibiotic resistance</keyword>
<evidence type="ECO:0000256" key="3">
    <source>
        <dbReference type="ARBA" id="ARBA00013235"/>
    </source>
</evidence>
<organism evidence="11 12">
    <name type="scientific">Leucobacter massiliensis</name>
    <dbReference type="NCBI Taxonomy" id="1686285"/>
    <lineage>
        <taxon>Bacteria</taxon>
        <taxon>Bacillati</taxon>
        <taxon>Actinomycetota</taxon>
        <taxon>Actinomycetes</taxon>
        <taxon>Micrococcales</taxon>
        <taxon>Microbacteriaceae</taxon>
        <taxon>Leucobacter</taxon>
    </lineage>
</organism>
<dbReference type="EMBL" id="MWZD01000017">
    <property type="protein sequence ID" value="PRI11033.1"/>
    <property type="molecule type" value="Genomic_DNA"/>
</dbReference>
<keyword evidence="12" id="KW-1185">Reference proteome</keyword>
<dbReference type="PANTHER" id="PTHR38474:SF2">
    <property type="entry name" value="CHLORAMPHENICOL ACETYLTRANSFERASE"/>
    <property type="match status" value="1"/>
</dbReference>
<evidence type="ECO:0000256" key="7">
    <source>
        <dbReference type="ARBA" id="ARBA00023315"/>
    </source>
</evidence>
<comment type="function">
    <text evidence="1 9">This enzyme is an effector of chloramphenicol resistance in bacteria.</text>
</comment>
<dbReference type="SMART" id="SM01059">
    <property type="entry name" value="CAT"/>
    <property type="match status" value="1"/>
</dbReference>
<feature type="active site" description="Proton acceptor" evidence="8">
    <location>
        <position position="191"/>
    </location>
</feature>
<dbReference type="NCBIfam" id="NF000491">
    <property type="entry name" value="chloram_CatA"/>
    <property type="match status" value="1"/>
</dbReference>
<dbReference type="EC" id="2.3.1.28" evidence="3 9"/>
<comment type="caution">
    <text evidence="11">The sequence shown here is derived from an EMBL/GenBank/DDBJ whole genome shotgun (WGS) entry which is preliminary data.</text>
</comment>
<dbReference type="Proteomes" id="UP000238650">
    <property type="component" value="Unassembled WGS sequence"/>
</dbReference>
<dbReference type="PANTHER" id="PTHR38474">
    <property type="entry name" value="SLR0299 PROTEIN"/>
    <property type="match status" value="1"/>
</dbReference>
<dbReference type="PIRSF" id="PIRSF000440">
    <property type="entry name" value="CAT"/>
    <property type="match status" value="1"/>
</dbReference>
<dbReference type="Pfam" id="PF00302">
    <property type="entry name" value="CAT"/>
    <property type="match status" value="1"/>
</dbReference>
<gene>
    <name evidence="11" type="ORF">B4915_09205</name>
</gene>
<dbReference type="OrthoDB" id="9801766at2"/>
<dbReference type="SUPFAM" id="SSF52777">
    <property type="entry name" value="CoA-dependent acyltransferases"/>
    <property type="match status" value="1"/>
</dbReference>
<sequence>MPDPAPIDLDSWPRRPHFEHYLRTVPCSYAMTVDIDVTAFVPAVRAAGKRGYLAQIWAITSVVNRHQEFRMCLDEEGAPAVWAETHPAFTVFDAERETFASLWVPFDRDFAAFHEAAERVIAEHAGSPEMFPQGAPPAHTFNVSSLPWTGFTGFTLNVDERSGYLAPIFTIGRYQQRDGRVLMPLAVQVHHAAADGFHTARLVNELRELLADPSWADAPARPRSA</sequence>
<dbReference type="InterPro" id="IPR018372">
    <property type="entry name" value="Chloramphenicol_AcTrfase_AS"/>
</dbReference>
<dbReference type="InterPro" id="IPR001707">
    <property type="entry name" value="Cmp_AcTrfase"/>
</dbReference>
<proteinExistence type="inferred from homology"/>
<evidence type="ECO:0000256" key="6">
    <source>
        <dbReference type="ARBA" id="ARBA00023251"/>
    </source>
</evidence>
<comment type="similarity">
    <text evidence="2 10">Belongs to the chloramphenicol acetyltransferase family.</text>
</comment>
<evidence type="ECO:0000256" key="4">
    <source>
        <dbReference type="ARBA" id="ARBA00020291"/>
    </source>
</evidence>
<keyword evidence="7 9" id="KW-0012">Acyltransferase</keyword>
<dbReference type="RefSeq" id="WP_105805491.1">
    <property type="nucleotide sequence ID" value="NZ_MWZD01000017.1"/>
</dbReference>
<dbReference type="PROSITE" id="PS00100">
    <property type="entry name" value="CAT"/>
    <property type="match status" value="1"/>
</dbReference>